<dbReference type="RefSeq" id="WP_015352481.1">
    <property type="nucleotide sequence ID" value="NC_020126.1"/>
</dbReference>
<dbReference type="Proteomes" id="UP000011131">
    <property type="component" value="Chromosome"/>
</dbReference>
<evidence type="ECO:0008006" key="4">
    <source>
        <dbReference type="Google" id="ProtNLM"/>
    </source>
</evidence>
<name>L7UL14_MYXSD</name>
<evidence type="ECO:0000313" key="3">
    <source>
        <dbReference type="Proteomes" id="UP000011131"/>
    </source>
</evidence>
<gene>
    <name evidence="2" type="ordered locus">MYSTI_06955</name>
</gene>
<keyword evidence="3" id="KW-1185">Reference proteome</keyword>
<dbReference type="HOGENOM" id="CLU_2143157_0_0_7"/>
<sequence length="112" mass="11952">MKVLKGLWVVGFLVGCGGAEPEQVSAEELISGEEQATVSASSGPDVCFGHWAYFYYSNATMTSQVGGDSCVCNVYSSWGTTTMYRKQALVPPCTDPVEPDPLRDSDGASSRE</sequence>
<dbReference type="KEGG" id="msd:MYSTI_06955"/>
<proteinExistence type="predicted"/>
<reference evidence="2 3" key="1">
    <citation type="journal article" date="2013" name="Genome Announc.">
        <title>Complete genome sequence of Myxococcus stipitatus strain DSM 14675, a fruiting myxobacterium.</title>
        <authorList>
            <person name="Huntley S."/>
            <person name="Kneip S."/>
            <person name="Treuner-Lange A."/>
            <person name="Sogaard-Andersen L."/>
        </authorList>
    </citation>
    <scope>NUCLEOTIDE SEQUENCE [LARGE SCALE GENOMIC DNA]</scope>
    <source>
        <strain evidence="3">DSM 14675 / JCM 12634 / Mx s8</strain>
    </source>
</reference>
<evidence type="ECO:0000313" key="2">
    <source>
        <dbReference type="EMBL" id="AGC48227.1"/>
    </source>
</evidence>
<dbReference type="AlphaFoldDB" id="L7UL14"/>
<dbReference type="OrthoDB" id="5517224at2"/>
<dbReference type="PATRIC" id="fig|1278073.3.peg.7062"/>
<feature type="region of interest" description="Disordered" evidence="1">
    <location>
        <begin position="92"/>
        <end position="112"/>
    </location>
</feature>
<protein>
    <recommendedName>
        <fullName evidence="4">Lipoprotein</fullName>
    </recommendedName>
</protein>
<dbReference type="EMBL" id="CP004025">
    <property type="protein sequence ID" value="AGC48227.1"/>
    <property type="molecule type" value="Genomic_DNA"/>
</dbReference>
<accession>L7UL14</accession>
<dbReference type="PROSITE" id="PS51257">
    <property type="entry name" value="PROKAR_LIPOPROTEIN"/>
    <property type="match status" value="1"/>
</dbReference>
<evidence type="ECO:0000256" key="1">
    <source>
        <dbReference type="SAM" id="MobiDB-lite"/>
    </source>
</evidence>
<organism evidence="2 3">
    <name type="scientific">Myxococcus stipitatus (strain DSM 14675 / JCM 12634 / Mx s8)</name>
    <dbReference type="NCBI Taxonomy" id="1278073"/>
    <lineage>
        <taxon>Bacteria</taxon>
        <taxon>Pseudomonadati</taxon>
        <taxon>Myxococcota</taxon>
        <taxon>Myxococcia</taxon>
        <taxon>Myxococcales</taxon>
        <taxon>Cystobacterineae</taxon>
        <taxon>Myxococcaceae</taxon>
        <taxon>Myxococcus</taxon>
    </lineage>
</organism>
<feature type="compositionally biased region" description="Basic and acidic residues" evidence="1">
    <location>
        <begin position="100"/>
        <end position="112"/>
    </location>
</feature>